<keyword evidence="2" id="KW-1185">Reference proteome</keyword>
<gene>
    <name evidence="1" type="ORF">CANARDRAFT_176937</name>
</gene>
<dbReference type="STRING" id="983967.A0A1E4SY10"/>
<dbReference type="Proteomes" id="UP000094801">
    <property type="component" value="Unassembled WGS sequence"/>
</dbReference>
<sequence>MLLSRLPNGLARQNTIKAFPCPSKKKPAQRPSITKIGVPFEPFIPLRASRMPSPVTAPKLFVYNVFKHAYLIFFNIIQKWQFRSGMKDALGKSYKPKYTQWLNESIETFTKVNTAFAAKRVDDVRDNMSEFVYRALSKRQSQLPRKLTLGWELVKFNGTPKMVTFHAFPHDDGSTLMLQVCYKFQTTQKLTFKSIGEKKPREDIKELTEYIAFNIDPYTDKVVIAGSVFESVPEKKLRASSMPSQEETINYMISNADIYRVEPKELLELESSKSN</sequence>
<organism evidence="1 2">
    <name type="scientific">[Candida] arabinofermentans NRRL YB-2248</name>
    <dbReference type="NCBI Taxonomy" id="983967"/>
    <lineage>
        <taxon>Eukaryota</taxon>
        <taxon>Fungi</taxon>
        <taxon>Dikarya</taxon>
        <taxon>Ascomycota</taxon>
        <taxon>Saccharomycotina</taxon>
        <taxon>Pichiomycetes</taxon>
        <taxon>Pichiales</taxon>
        <taxon>Pichiaceae</taxon>
        <taxon>Ogataea</taxon>
        <taxon>Ogataea/Candida clade</taxon>
    </lineage>
</organism>
<dbReference type="GO" id="GO:0032979">
    <property type="term" value="P:protein insertion into mitochondrial inner membrane from matrix"/>
    <property type="evidence" value="ECO:0007669"/>
    <property type="project" value="InterPro"/>
</dbReference>
<protein>
    <submittedName>
        <fullName evidence="1">Uncharacterized protein</fullName>
    </submittedName>
</protein>
<dbReference type="Gene3D" id="3.10.450.240">
    <property type="match status" value="1"/>
</dbReference>
<name>A0A1E4SY10_9ASCO</name>
<evidence type="ECO:0000313" key="1">
    <source>
        <dbReference type="EMBL" id="ODV84366.1"/>
    </source>
</evidence>
<dbReference type="AlphaFoldDB" id="A0A1E4SY10"/>
<reference evidence="2" key="1">
    <citation type="submission" date="2016-04" db="EMBL/GenBank/DDBJ databases">
        <title>Comparative genomics of biotechnologically important yeasts.</title>
        <authorList>
            <consortium name="DOE Joint Genome Institute"/>
            <person name="Riley R."/>
            <person name="Haridas S."/>
            <person name="Wolfe K.H."/>
            <person name="Lopes M.R."/>
            <person name="Hittinger C.T."/>
            <person name="Goker M."/>
            <person name="Salamov A."/>
            <person name="Wisecaver J."/>
            <person name="Long T.M."/>
            <person name="Aerts A.L."/>
            <person name="Barry K."/>
            <person name="Choi C."/>
            <person name="Clum A."/>
            <person name="Coughlan A.Y."/>
            <person name="Deshpande S."/>
            <person name="Douglass A.P."/>
            <person name="Hanson S.J."/>
            <person name="Klenk H.-P."/>
            <person name="Labutti K."/>
            <person name="Lapidus A."/>
            <person name="Lindquist E."/>
            <person name="Lipzen A."/>
            <person name="Meier-Kolthoff J.P."/>
            <person name="Ohm R.A."/>
            <person name="Otillar R.P."/>
            <person name="Pangilinan J."/>
            <person name="Peng Y."/>
            <person name="Rokas A."/>
            <person name="Rosa C.A."/>
            <person name="Scheuner C."/>
            <person name="Sibirny A.A."/>
            <person name="Slot J.C."/>
            <person name="Stielow J.B."/>
            <person name="Sun H."/>
            <person name="Kurtzman C.P."/>
            <person name="Blackwell M."/>
            <person name="Grigoriev I.V."/>
            <person name="Jeffries T.W."/>
        </authorList>
    </citation>
    <scope>NUCLEOTIDE SEQUENCE [LARGE SCALE GENOMIC DNA]</scope>
    <source>
        <strain evidence="2">NRRL YB-2248</strain>
    </source>
</reference>
<proteinExistence type="predicted"/>
<dbReference type="GO" id="GO:0005743">
    <property type="term" value="C:mitochondrial inner membrane"/>
    <property type="evidence" value="ECO:0007669"/>
    <property type="project" value="InterPro"/>
</dbReference>
<dbReference type="InterPro" id="IPR024621">
    <property type="entry name" value="Mba1"/>
</dbReference>
<dbReference type="OrthoDB" id="19619at2759"/>
<accession>A0A1E4SY10</accession>
<evidence type="ECO:0000313" key="2">
    <source>
        <dbReference type="Proteomes" id="UP000094801"/>
    </source>
</evidence>
<dbReference type="Pfam" id="PF07961">
    <property type="entry name" value="MBA1"/>
    <property type="match status" value="1"/>
</dbReference>
<dbReference type="EMBL" id="KV453857">
    <property type="protein sequence ID" value="ODV84366.1"/>
    <property type="molecule type" value="Genomic_DNA"/>
</dbReference>